<gene>
    <name evidence="2" type="ORF">GCM10011369_12980</name>
</gene>
<comment type="caution">
    <text evidence="2">The sequence shown here is derived from an EMBL/GenBank/DDBJ whole genome shotgun (WGS) entry which is preliminary data.</text>
</comment>
<organism evidence="2 3">
    <name type="scientific">Neiella marina</name>
    <dbReference type="NCBI Taxonomy" id="508461"/>
    <lineage>
        <taxon>Bacteria</taxon>
        <taxon>Pseudomonadati</taxon>
        <taxon>Pseudomonadota</taxon>
        <taxon>Gammaproteobacteria</taxon>
        <taxon>Alteromonadales</taxon>
        <taxon>Echinimonadaceae</taxon>
        <taxon>Neiella</taxon>
    </lineage>
</organism>
<dbReference type="PANTHER" id="PTHR40763">
    <property type="entry name" value="MEMBRANE PROTEIN-RELATED"/>
    <property type="match status" value="1"/>
</dbReference>
<dbReference type="RefSeq" id="WP_087505153.1">
    <property type="nucleotide sequence ID" value="NZ_BMDX01000004.1"/>
</dbReference>
<reference evidence="3" key="1">
    <citation type="journal article" date="2019" name="Int. J. Syst. Evol. Microbiol.">
        <title>The Global Catalogue of Microorganisms (GCM) 10K type strain sequencing project: providing services to taxonomists for standard genome sequencing and annotation.</title>
        <authorList>
            <consortium name="The Broad Institute Genomics Platform"/>
            <consortium name="The Broad Institute Genome Sequencing Center for Infectious Disease"/>
            <person name="Wu L."/>
            <person name="Ma J."/>
        </authorList>
    </citation>
    <scope>NUCLEOTIDE SEQUENCE [LARGE SCALE GENOMIC DNA]</scope>
    <source>
        <strain evidence="3">CGMCC 1.10130</strain>
    </source>
</reference>
<feature type="domain" description="DUF1707" evidence="1">
    <location>
        <begin position="14"/>
        <end position="58"/>
    </location>
</feature>
<evidence type="ECO:0000313" key="2">
    <source>
        <dbReference type="EMBL" id="GGA72607.1"/>
    </source>
</evidence>
<sequence length="214" mass="23860">MPVKPEDKPIEKLRQETIDQLIMNYSHGEISIDAFERRLDQAAGATEHQQLTALTADLDLQVDSEYAEQKQHMMGCNYKPGEAKESEHMVNVFSGSDSSYHGDLPKEIKSIEVFSGSTIDLTDACFRQPSLTIKMFSLFSGPTIYVPENIRVVSKVFCIFGAITNKASPNSVGEVPVVYIEGIALFSGLDIKLKKTIKERVSEFAQNLRRNLLG</sequence>
<protein>
    <recommendedName>
        <fullName evidence="1">DUF1707 domain-containing protein</fullName>
    </recommendedName>
</protein>
<dbReference type="AlphaFoldDB" id="A0A8J2U422"/>
<dbReference type="PANTHER" id="PTHR40763:SF5">
    <property type="entry name" value="MEMBRANE PROTEIN"/>
    <property type="match status" value="1"/>
</dbReference>
<name>A0A8J2U422_9GAMM</name>
<dbReference type="InterPro" id="IPR012551">
    <property type="entry name" value="DUF1707_SHOCT-like"/>
</dbReference>
<evidence type="ECO:0000259" key="1">
    <source>
        <dbReference type="Pfam" id="PF08044"/>
    </source>
</evidence>
<dbReference type="OrthoDB" id="3625082at2"/>
<keyword evidence="3" id="KW-1185">Reference proteome</keyword>
<dbReference type="Proteomes" id="UP000619743">
    <property type="component" value="Unassembled WGS sequence"/>
</dbReference>
<accession>A0A8J2U422</accession>
<proteinExistence type="predicted"/>
<dbReference type="EMBL" id="BMDX01000004">
    <property type="protein sequence ID" value="GGA72607.1"/>
    <property type="molecule type" value="Genomic_DNA"/>
</dbReference>
<evidence type="ECO:0000313" key="3">
    <source>
        <dbReference type="Proteomes" id="UP000619743"/>
    </source>
</evidence>
<dbReference type="Pfam" id="PF08044">
    <property type="entry name" value="DUF1707"/>
    <property type="match status" value="1"/>
</dbReference>